<feature type="domain" description="PTS EIIA type-4" evidence="8">
    <location>
        <begin position="3"/>
        <end position="124"/>
    </location>
</feature>
<protein>
    <submittedName>
        <fullName evidence="9">PTS sugar transporter subunit IIA</fullName>
    </submittedName>
</protein>
<keyword evidence="3" id="KW-0963">Cytoplasm</keyword>
<dbReference type="PROSITE" id="PS51096">
    <property type="entry name" value="PTS_EIIA_TYPE_4"/>
    <property type="match status" value="1"/>
</dbReference>
<dbReference type="AlphaFoldDB" id="A0A832A3F6"/>
<evidence type="ECO:0000256" key="1">
    <source>
        <dbReference type="ARBA" id="ARBA00004496"/>
    </source>
</evidence>
<dbReference type="GO" id="GO:0005737">
    <property type="term" value="C:cytoplasm"/>
    <property type="evidence" value="ECO:0007669"/>
    <property type="project" value="UniProtKB-SubCell"/>
</dbReference>
<dbReference type="CDD" id="cd00006">
    <property type="entry name" value="PTS_IIA_man"/>
    <property type="match status" value="1"/>
</dbReference>
<sequence length="152" mass="16291">MSRIGLVVAAHCRVAQEMVKAAELILGPLEAVRAVSMDPHTPVDEMVRELSEALREVDGGHGVVVVTDLFGGTPSNVALSFAGSRVEVLSGFNLPMLIKFAEIRNSLPVREAAQVLRDYGRRHIALASEILASKTEAKGRESDHGRSSAPSH</sequence>
<evidence type="ECO:0000313" key="9">
    <source>
        <dbReference type="EMBL" id="HFK97196.1"/>
    </source>
</evidence>
<comment type="caution">
    <text evidence="9">The sequence shown here is derived from an EMBL/GenBank/DDBJ whole genome shotgun (WGS) entry which is preliminary data.</text>
</comment>
<dbReference type="PANTHER" id="PTHR33799:SF1">
    <property type="entry name" value="PTS SYSTEM MANNOSE-SPECIFIC EIIAB COMPONENT-RELATED"/>
    <property type="match status" value="1"/>
</dbReference>
<gene>
    <name evidence="9" type="ORF">ENS06_07710</name>
</gene>
<evidence type="ECO:0000259" key="8">
    <source>
        <dbReference type="PROSITE" id="PS51096"/>
    </source>
</evidence>
<dbReference type="Gene3D" id="3.40.50.510">
    <property type="entry name" value="Phosphotransferase system, mannose-type IIA component"/>
    <property type="match status" value="1"/>
</dbReference>
<dbReference type="InterPro" id="IPR051471">
    <property type="entry name" value="Bacterial_PTS_sugar_comp"/>
</dbReference>
<dbReference type="SUPFAM" id="SSF53062">
    <property type="entry name" value="PTS system fructose IIA component-like"/>
    <property type="match status" value="1"/>
</dbReference>
<reference evidence="9" key="1">
    <citation type="journal article" date="2020" name="mSystems">
        <title>Genome- and Community-Level Interaction Insights into Carbon Utilization and Element Cycling Functions of Hydrothermarchaeota in Hydrothermal Sediment.</title>
        <authorList>
            <person name="Zhou Z."/>
            <person name="Liu Y."/>
            <person name="Xu W."/>
            <person name="Pan J."/>
            <person name="Luo Z.H."/>
            <person name="Li M."/>
        </authorList>
    </citation>
    <scope>NUCLEOTIDE SEQUENCE [LARGE SCALE GENOMIC DNA]</scope>
    <source>
        <strain evidence="9">SpSt-456</strain>
    </source>
</reference>
<name>A0A832A3F6_9BACT</name>
<comment type="subcellular location">
    <subcellularLocation>
        <location evidence="1">Cytoplasm</location>
    </subcellularLocation>
</comment>
<evidence type="ECO:0000256" key="3">
    <source>
        <dbReference type="ARBA" id="ARBA00022490"/>
    </source>
</evidence>
<keyword evidence="7" id="KW-0418">Kinase</keyword>
<evidence type="ECO:0000256" key="4">
    <source>
        <dbReference type="ARBA" id="ARBA00022597"/>
    </source>
</evidence>
<dbReference type="InterPro" id="IPR004701">
    <property type="entry name" value="PTS_EIIA_man-typ"/>
</dbReference>
<organism evidence="9">
    <name type="scientific">Desulfacinum infernum</name>
    <dbReference type="NCBI Taxonomy" id="35837"/>
    <lineage>
        <taxon>Bacteria</taxon>
        <taxon>Pseudomonadati</taxon>
        <taxon>Thermodesulfobacteriota</taxon>
        <taxon>Syntrophobacteria</taxon>
        <taxon>Syntrophobacterales</taxon>
        <taxon>Syntrophobacteraceae</taxon>
        <taxon>Desulfacinum</taxon>
    </lineage>
</organism>
<dbReference type="GO" id="GO:0009401">
    <property type="term" value="P:phosphoenolpyruvate-dependent sugar phosphotransferase system"/>
    <property type="evidence" value="ECO:0007669"/>
    <property type="project" value="UniProtKB-KW"/>
</dbReference>
<evidence type="ECO:0000256" key="2">
    <source>
        <dbReference type="ARBA" id="ARBA00022448"/>
    </source>
</evidence>
<dbReference type="InterPro" id="IPR036662">
    <property type="entry name" value="PTS_EIIA_man-typ_sf"/>
</dbReference>
<evidence type="ECO:0000256" key="7">
    <source>
        <dbReference type="ARBA" id="ARBA00022777"/>
    </source>
</evidence>
<dbReference type="PANTHER" id="PTHR33799">
    <property type="entry name" value="PTS PERMEASE-RELATED-RELATED"/>
    <property type="match status" value="1"/>
</dbReference>
<dbReference type="GO" id="GO:0016301">
    <property type="term" value="F:kinase activity"/>
    <property type="evidence" value="ECO:0007669"/>
    <property type="project" value="UniProtKB-KW"/>
</dbReference>
<dbReference type="Pfam" id="PF03610">
    <property type="entry name" value="EIIA-man"/>
    <property type="match status" value="1"/>
</dbReference>
<evidence type="ECO:0000256" key="5">
    <source>
        <dbReference type="ARBA" id="ARBA00022679"/>
    </source>
</evidence>
<keyword evidence="4 9" id="KW-0762">Sugar transport</keyword>
<proteinExistence type="predicted"/>
<keyword evidence="6" id="KW-0598">Phosphotransferase system</keyword>
<evidence type="ECO:0000256" key="6">
    <source>
        <dbReference type="ARBA" id="ARBA00022683"/>
    </source>
</evidence>
<dbReference type="EMBL" id="DSTK01000022">
    <property type="protein sequence ID" value="HFK97196.1"/>
    <property type="molecule type" value="Genomic_DNA"/>
</dbReference>
<keyword evidence="2" id="KW-0813">Transport</keyword>
<dbReference type="InterPro" id="IPR033887">
    <property type="entry name" value="PTS_IIA_man"/>
</dbReference>
<dbReference type="GO" id="GO:0016020">
    <property type="term" value="C:membrane"/>
    <property type="evidence" value="ECO:0007669"/>
    <property type="project" value="InterPro"/>
</dbReference>
<keyword evidence="5" id="KW-0808">Transferase</keyword>
<accession>A0A832A3F6</accession>